<dbReference type="Proteomes" id="UP000582487">
    <property type="component" value="Unassembled WGS sequence"/>
</dbReference>
<evidence type="ECO:0000313" key="5">
    <source>
        <dbReference type="Proteomes" id="UP000582487"/>
    </source>
</evidence>
<accession>A0A254P9C2</accession>
<dbReference type="RefSeq" id="WP_004013854.1">
    <property type="nucleotide sequence ID" value="NZ_JABCUV010000004.1"/>
</dbReference>
<comment type="function">
    <text evidence="3">Toxic component of a type II toxin-antitoxin (TA) system.</text>
</comment>
<evidence type="ECO:0000256" key="2">
    <source>
        <dbReference type="ARBA" id="ARBA00022649"/>
    </source>
</evidence>
<dbReference type="AlphaFoldDB" id="A0A254P9C2"/>
<dbReference type="InterPro" id="IPR003477">
    <property type="entry name" value="PemK-like"/>
</dbReference>
<protein>
    <recommendedName>
        <fullName evidence="3">mRNA interferase</fullName>
        <ecNumber evidence="3">3.1.-.-</ecNumber>
    </recommendedName>
</protein>
<comment type="caution">
    <text evidence="4">The sequence shown here is derived from an EMBL/GenBank/DDBJ whole genome shotgun (WGS) entry which is preliminary data.</text>
</comment>
<comment type="similarity">
    <text evidence="1 3">Belongs to the PemK/MazF family.</text>
</comment>
<dbReference type="PIRSF" id="PIRSF033490">
    <property type="entry name" value="MazF"/>
    <property type="match status" value="1"/>
</dbReference>
<dbReference type="Gene3D" id="2.30.30.110">
    <property type="match status" value="1"/>
</dbReference>
<name>A0A254P9C2_9ACTO</name>
<organism evidence="4 5">
    <name type="scientific">Mobiluncus mulieris</name>
    <dbReference type="NCBI Taxonomy" id="2052"/>
    <lineage>
        <taxon>Bacteria</taxon>
        <taxon>Bacillati</taxon>
        <taxon>Actinomycetota</taxon>
        <taxon>Actinomycetes</taxon>
        <taxon>Actinomycetales</taxon>
        <taxon>Actinomycetaceae</taxon>
        <taxon>Mobiluncus</taxon>
    </lineage>
</organism>
<dbReference type="GO" id="GO:0006402">
    <property type="term" value="P:mRNA catabolic process"/>
    <property type="evidence" value="ECO:0007669"/>
    <property type="project" value="TreeGrafter"/>
</dbReference>
<sequence>MRFHYGDVVWLDFDPSSSHEQCKRRPAVVVSNDSYNRYNNLVMVVPITSSREYPLHVNVGRIETEDGNLIQGWAEIEQLKSLDLEYRHATKAGQLGDEALERITNLVLGCLMNPTMRIERLA</sequence>
<dbReference type="GO" id="GO:0016787">
    <property type="term" value="F:hydrolase activity"/>
    <property type="evidence" value="ECO:0007669"/>
    <property type="project" value="UniProtKB-KW"/>
</dbReference>
<gene>
    <name evidence="4" type="ORF">HHJ74_04960</name>
</gene>
<dbReference type="Pfam" id="PF02452">
    <property type="entry name" value="PemK_toxin"/>
    <property type="match status" value="1"/>
</dbReference>
<evidence type="ECO:0000256" key="3">
    <source>
        <dbReference type="PIRNR" id="PIRNR033490"/>
    </source>
</evidence>
<dbReference type="SUPFAM" id="SSF50118">
    <property type="entry name" value="Cell growth inhibitor/plasmid maintenance toxic component"/>
    <property type="match status" value="1"/>
</dbReference>
<dbReference type="GO" id="GO:0003677">
    <property type="term" value="F:DNA binding"/>
    <property type="evidence" value="ECO:0007669"/>
    <property type="project" value="InterPro"/>
</dbReference>
<dbReference type="PANTHER" id="PTHR33988">
    <property type="entry name" value="ENDORIBONUCLEASE MAZF-RELATED"/>
    <property type="match status" value="1"/>
</dbReference>
<dbReference type="InterPro" id="IPR011067">
    <property type="entry name" value="Plasmid_toxin/cell-grow_inhib"/>
</dbReference>
<proteinExistence type="inferred from homology"/>
<keyword evidence="3" id="KW-0540">Nuclease</keyword>
<dbReference type="GO" id="GO:0004521">
    <property type="term" value="F:RNA endonuclease activity"/>
    <property type="evidence" value="ECO:0007669"/>
    <property type="project" value="TreeGrafter"/>
</dbReference>
<evidence type="ECO:0000313" key="4">
    <source>
        <dbReference type="EMBL" id="NMW93048.1"/>
    </source>
</evidence>
<dbReference type="EC" id="3.1.-.-" evidence="3"/>
<keyword evidence="3" id="KW-0255">Endonuclease</keyword>
<evidence type="ECO:0000256" key="1">
    <source>
        <dbReference type="ARBA" id="ARBA00007521"/>
    </source>
</evidence>
<keyword evidence="2" id="KW-1277">Toxin-antitoxin system</keyword>
<dbReference type="OrthoDB" id="9808744at2"/>
<dbReference type="EMBL" id="JABCUV010000004">
    <property type="protein sequence ID" value="NMW93048.1"/>
    <property type="molecule type" value="Genomic_DNA"/>
</dbReference>
<keyword evidence="3" id="KW-0378">Hydrolase</keyword>
<dbReference type="eggNOG" id="COG2337">
    <property type="taxonomic scope" value="Bacteria"/>
</dbReference>
<dbReference type="GO" id="GO:0016075">
    <property type="term" value="P:rRNA catabolic process"/>
    <property type="evidence" value="ECO:0007669"/>
    <property type="project" value="TreeGrafter"/>
</dbReference>
<reference evidence="4 5" key="1">
    <citation type="submission" date="2020-04" db="EMBL/GenBank/DDBJ databases">
        <title>Antimicrobial susceptibility and clonality of vaginal-derived multi-drug resistant Mobiluncus isolates in China.</title>
        <authorList>
            <person name="Zhang X."/>
        </authorList>
    </citation>
    <scope>NUCLEOTIDE SEQUENCE [LARGE SCALE GENOMIC DNA]</scope>
    <source>
        <strain evidence="4 5">7</strain>
    </source>
</reference>